<gene>
    <name evidence="1" type="ORF">SAMN05877753_106105</name>
</gene>
<sequence>MKTVQFYTRERCGLCRDAKTILELLQEEIPFTLEEIDIESDDRLVEEYGLKIPVIAIAGGEVQFGQIDYISLRESLISEK</sequence>
<dbReference type="AlphaFoldDB" id="A0A285CYQ5"/>
<accession>A0A285CYQ5</accession>
<dbReference type="RefSeq" id="WP_097159269.1">
    <property type="nucleotide sequence ID" value="NZ_JBEPMQ010000005.1"/>
</dbReference>
<proteinExistence type="predicted"/>
<evidence type="ECO:0000313" key="1">
    <source>
        <dbReference type="EMBL" id="SNX72545.1"/>
    </source>
</evidence>
<dbReference type="InterPro" id="IPR008554">
    <property type="entry name" value="Glutaredoxin-like"/>
</dbReference>
<dbReference type="OrthoDB" id="32865at2"/>
<dbReference type="Proteomes" id="UP000219546">
    <property type="component" value="Unassembled WGS sequence"/>
</dbReference>
<evidence type="ECO:0000313" key="2">
    <source>
        <dbReference type="Proteomes" id="UP000219546"/>
    </source>
</evidence>
<organism evidence="1 2">
    <name type="scientific">Bacillus oleivorans</name>
    <dbReference type="NCBI Taxonomy" id="1448271"/>
    <lineage>
        <taxon>Bacteria</taxon>
        <taxon>Bacillati</taxon>
        <taxon>Bacillota</taxon>
        <taxon>Bacilli</taxon>
        <taxon>Bacillales</taxon>
        <taxon>Bacillaceae</taxon>
        <taxon>Bacillus</taxon>
    </lineage>
</organism>
<dbReference type="SUPFAM" id="SSF52833">
    <property type="entry name" value="Thioredoxin-like"/>
    <property type="match status" value="1"/>
</dbReference>
<dbReference type="EMBL" id="OAOP01000006">
    <property type="protein sequence ID" value="SNX72545.1"/>
    <property type="molecule type" value="Genomic_DNA"/>
</dbReference>
<name>A0A285CYQ5_9BACI</name>
<protein>
    <submittedName>
        <fullName evidence="1">Glutaredoxin-like protein DUF836</fullName>
    </submittedName>
</protein>
<dbReference type="Gene3D" id="3.40.30.10">
    <property type="entry name" value="Glutaredoxin"/>
    <property type="match status" value="1"/>
</dbReference>
<keyword evidence="2" id="KW-1185">Reference proteome</keyword>
<reference evidence="1 2" key="1">
    <citation type="submission" date="2017-08" db="EMBL/GenBank/DDBJ databases">
        <authorList>
            <person name="de Groot N.N."/>
        </authorList>
    </citation>
    <scope>NUCLEOTIDE SEQUENCE [LARGE SCALE GENOMIC DNA]</scope>
    <source>
        <strain evidence="1 2">JC228</strain>
    </source>
</reference>
<dbReference type="InterPro" id="IPR036249">
    <property type="entry name" value="Thioredoxin-like_sf"/>
</dbReference>
<dbReference type="Pfam" id="PF05768">
    <property type="entry name" value="Glrx-like"/>
    <property type="match status" value="1"/>
</dbReference>